<keyword evidence="4" id="KW-0964">Secreted</keyword>
<reference evidence="13" key="1">
    <citation type="submission" date="2025-08" db="UniProtKB">
        <authorList>
            <consortium name="RefSeq"/>
        </authorList>
    </citation>
    <scope>IDENTIFICATION</scope>
    <source>
        <tissue evidence="13">Blood</tissue>
    </source>
</reference>
<comment type="function">
    <text evidence="11">Ligand for members of the frizzled family of seven transmembrane receptors.</text>
</comment>
<evidence type="ECO:0000256" key="6">
    <source>
        <dbReference type="ARBA" id="ARBA00022687"/>
    </source>
</evidence>
<keyword evidence="6 11" id="KW-0879">Wnt signaling pathway</keyword>
<comment type="subcellular location">
    <subcellularLocation>
        <location evidence="1 11">Secreted</location>
        <location evidence="1 11">Extracellular space</location>
        <location evidence="1 11">Extracellular matrix</location>
    </subcellularLocation>
</comment>
<dbReference type="PANTHER" id="PTHR12027:SF88">
    <property type="entry name" value="PROTEIN WNT-3A"/>
    <property type="match status" value="1"/>
</dbReference>
<dbReference type="PROSITE" id="PS00246">
    <property type="entry name" value="WNT1"/>
    <property type="match status" value="1"/>
</dbReference>
<sequence length="412" mass="45272">MGGDRNCAQSLVRQKQGAGRVSLAVGPQYSSLGTQPILCASIPGLVPKQLRFCRNYVEIMPSVAEGIKISIQECQHQFRGRRWNCTTINNSLAIFGPVLDKGTRAPVPPQPCLPFTVPRYRAASLAPDAHVGAQGPAWEEAAAPPTASPTQPCRVLPSKSSLFAATRESAFVHAIASAGVAFAVTRSCAEGSAAICGCSSRHQGSPGEGWKWGGCSEDIEFGGMVSREFADARENRPDARSAMNRHNNEAGRQAIASHMHLKCKCHGLSGSCEVKTCWWSQPDFRAIGDFLKDKYDSASEMVVEKHRESRGWVETLRPRYTYFKVPTERDLVYYEASPNFCEPNPETGSFGTRDRTCNVSSHGIDGCDLLCCGRGHNARTEQRREKCHCVFHWCCYVSCQECARVYDVHTCK</sequence>
<evidence type="ECO:0000256" key="3">
    <source>
        <dbReference type="ARBA" id="ARBA00022473"/>
    </source>
</evidence>
<evidence type="ECO:0000313" key="12">
    <source>
        <dbReference type="Proteomes" id="UP001652663"/>
    </source>
</evidence>
<evidence type="ECO:0000256" key="9">
    <source>
        <dbReference type="ARBA" id="ARBA00023180"/>
    </source>
</evidence>
<dbReference type="SMART" id="SM00097">
    <property type="entry name" value="WNT1"/>
    <property type="match status" value="1"/>
</dbReference>
<keyword evidence="8" id="KW-1015">Disulfide bond</keyword>
<protein>
    <recommendedName>
        <fullName evidence="11">Protein Wnt</fullName>
    </recommendedName>
</protein>
<dbReference type="InterPro" id="IPR043158">
    <property type="entry name" value="Wnt_C"/>
</dbReference>
<evidence type="ECO:0000313" key="13">
    <source>
        <dbReference type="RefSeq" id="XP_070648300.1"/>
    </source>
</evidence>
<evidence type="ECO:0000256" key="4">
    <source>
        <dbReference type="ARBA" id="ARBA00022525"/>
    </source>
</evidence>
<dbReference type="CDD" id="cd19335">
    <property type="entry name" value="Wnt_Wnt3_Wnt3a"/>
    <property type="match status" value="1"/>
</dbReference>
<evidence type="ECO:0000256" key="5">
    <source>
        <dbReference type="ARBA" id="ARBA00022530"/>
    </source>
</evidence>
<dbReference type="PANTHER" id="PTHR12027">
    <property type="entry name" value="WNT RELATED"/>
    <property type="match status" value="1"/>
</dbReference>
<evidence type="ECO:0000256" key="7">
    <source>
        <dbReference type="ARBA" id="ARBA00022729"/>
    </source>
</evidence>
<keyword evidence="5" id="KW-0272">Extracellular matrix</keyword>
<keyword evidence="12" id="KW-1185">Reference proteome</keyword>
<dbReference type="Gene3D" id="3.30.2460.20">
    <property type="match status" value="1"/>
</dbReference>
<dbReference type="GeneID" id="109561352"/>
<evidence type="ECO:0000256" key="11">
    <source>
        <dbReference type="RuleBase" id="RU003500"/>
    </source>
</evidence>
<dbReference type="RefSeq" id="XP_070648300.1">
    <property type="nucleotide sequence ID" value="XM_070792199.1"/>
</dbReference>
<dbReference type="InterPro" id="IPR009141">
    <property type="entry name" value="Wnt3"/>
</dbReference>
<evidence type="ECO:0000256" key="10">
    <source>
        <dbReference type="ARBA" id="ARBA00023288"/>
    </source>
</evidence>
<dbReference type="PRINTS" id="PR01349">
    <property type="entry name" value="WNTPROTEIN"/>
</dbReference>
<keyword evidence="10" id="KW-0449">Lipoprotein</keyword>
<accession>A0ABM4SKH2</accession>
<dbReference type="InterPro" id="IPR018161">
    <property type="entry name" value="Wnt_CS"/>
</dbReference>
<evidence type="ECO:0000256" key="8">
    <source>
        <dbReference type="ARBA" id="ARBA00023157"/>
    </source>
</evidence>
<evidence type="ECO:0000256" key="1">
    <source>
        <dbReference type="ARBA" id="ARBA00004498"/>
    </source>
</evidence>
<dbReference type="Proteomes" id="UP001652663">
    <property type="component" value="Chromosome 7"/>
</dbReference>
<organism evidence="12 13">
    <name type="scientific">Bos indicus</name>
    <name type="common">Zebu</name>
    <dbReference type="NCBI Taxonomy" id="9915"/>
    <lineage>
        <taxon>Eukaryota</taxon>
        <taxon>Metazoa</taxon>
        <taxon>Chordata</taxon>
        <taxon>Craniata</taxon>
        <taxon>Vertebrata</taxon>
        <taxon>Euteleostomi</taxon>
        <taxon>Mammalia</taxon>
        <taxon>Eutheria</taxon>
        <taxon>Laurasiatheria</taxon>
        <taxon>Artiodactyla</taxon>
        <taxon>Ruminantia</taxon>
        <taxon>Pecora</taxon>
        <taxon>Bovidae</taxon>
        <taxon>Bovinae</taxon>
        <taxon>Bos</taxon>
    </lineage>
</organism>
<name>A0ABM4SKH2_BOSIN</name>
<keyword evidence="7" id="KW-0732">Signal</keyword>
<keyword evidence="9" id="KW-0325">Glycoprotein</keyword>
<dbReference type="PRINTS" id="PR01843">
    <property type="entry name" value="WNT3PROTEIN"/>
</dbReference>
<proteinExistence type="inferred from homology"/>
<comment type="similarity">
    <text evidence="2 11">Belongs to the Wnt family.</text>
</comment>
<evidence type="ECO:0000256" key="2">
    <source>
        <dbReference type="ARBA" id="ARBA00005683"/>
    </source>
</evidence>
<keyword evidence="3 11" id="KW-0217">Developmental protein</keyword>
<gene>
    <name evidence="13" type="primary">WNT3A</name>
</gene>
<dbReference type="InterPro" id="IPR005817">
    <property type="entry name" value="Wnt"/>
</dbReference>
<dbReference type="Pfam" id="PF00110">
    <property type="entry name" value="wnt"/>
    <property type="match status" value="2"/>
</dbReference>